<reference evidence="4 5" key="1">
    <citation type="journal article" date="2014" name="Genome Announc.">
        <title>Draft Genome Sequence of Magnetospirillum sp. Strain SO-1, a Freshwater Magnetotactic Bacterium Isolated from the Ol'khovka River, Russia.</title>
        <authorList>
            <person name="Grouzdev D.S."/>
            <person name="Dziuba M.V."/>
            <person name="Sukhacheva M.S."/>
            <person name="Mardanov A.V."/>
            <person name="Beletskiy A.V."/>
            <person name="Kuznetsov B.B."/>
            <person name="Skryabin K.G."/>
        </authorList>
    </citation>
    <scope>NUCLEOTIDE SEQUENCE [LARGE SCALE GENOMIC DNA]</scope>
    <source>
        <strain evidence="4 5">SO-1</strain>
    </source>
</reference>
<gene>
    <name evidence="4" type="ORF">H261_18907</name>
</gene>
<dbReference type="PANTHER" id="PTHR43693:SF1">
    <property type="entry name" value="PROTEIN PHOSPHATASE CHEZ"/>
    <property type="match status" value="1"/>
</dbReference>
<evidence type="ECO:0000256" key="2">
    <source>
        <dbReference type="ARBA" id="ARBA00022801"/>
    </source>
</evidence>
<dbReference type="eggNOG" id="COG1776">
    <property type="taxonomic scope" value="Bacteria"/>
</dbReference>
<dbReference type="PATRIC" id="fig|1244869.3.peg.3780"/>
<keyword evidence="5" id="KW-1185">Reference proteome</keyword>
<dbReference type="Pfam" id="PF04509">
    <property type="entry name" value="CheC"/>
    <property type="match status" value="1"/>
</dbReference>
<feature type="domain" description="CheC-like protein" evidence="3">
    <location>
        <begin position="9"/>
        <end position="43"/>
    </location>
</feature>
<dbReference type="GO" id="GO:0016787">
    <property type="term" value="F:hydrolase activity"/>
    <property type="evidence" value="ECO:0007669"/>
    <property type="project" value="UniProtKB-KW"/>
</dbReference>
<dbReference type="Gene3D" id="3.40.1550.10">
    <property type="entry name" value="CheC-like"/>
    <property type="match status" value="1"/>
</dbReference>
<accession>M3A6C6</accession>
<dbReference type="OrthoDB" id="274823at2"/>
<evidence type="ECO:0000259" key="3">
    <source>
        <dbReference type="Pfam" id="PF04509"/>
    </source>
</evidence>
<comment type="caution">
    <text evidence="4">The sequence shown here is derived from an EMBL/GenBank/DDBJ whole genome shotgun (WGS) entry which is preliminary data.</text>
</comment>
<protein>
    <submittedName>
        <fullName evidence="4">Chemotaxis protein CheC</fullName>
    </submittedName>
</protein>
<dbReference type="EMBL" id="AONQ01000069">
    <property type="protein sequence ID" value="EME68358.1"/>
    <property type="molecule type" value="Genomic_DNA"/>
</dbReference>
<keyword evidence="2" id="KW-0378">Hydrolase</keyword>
<evidence type="ECO:0000313" key="5">
    <source>
        <dbReference type="Proteomes" id="UP000011744"/>
    </source>
</evidence>
<dbReference type="RefSeq" id="WP_008620665.1">
    <property type="nucleotide sequence ID" value="NZ_AONQ01000069.1"/>
</dbReference>
<dbReference type="InterPro" id="IPR007597">
    <property type="entry name" value="CheC"/>
</dbReference>
<evidence type="ECO:0000256" key="1">
    <source>
        <dbReference type="ARBA" id="ARBA00022500"/>
    </source>
</evidence>
<dbReference type="AlphaFoldDB" id="M3A6C6"/>
<dbReference type="PANTHER" id="PTHR43693">
    <property type="entry name" value="PROTEIN PHOSPHATASE CHEZ"/>
    <property type="match status" value="1"/>
</dbReference>
<dbReference type="GO" id="GO:0006935">
    <property type="term" value="P:chemotaxis"/>
    <property type="evidence" value="ECO:0007669"/>
    <property type="project" value="UniProtKB-KW"/>
</dbReference>
<proteinExistence type="predicted"/>
<keyword evidence="1" id="KW-0145">Chemotaxis</keyword>
<dbReference type="InterPro" id="IPR028976">
    <property type="entry name" value="CheC-like_sf"/>
</dbReference>
<organism evidence="4 5">
    <name type="scientific">Paramagnetospirillum caucaseum</name>
    <dbReference type="NCBI Taxonomy" id="1244869"/>
    <lineage>
        <taxon>Bacteria</taxon>
        <taxon>Pseudomonadati</taxon>
        <taxon>Pseudomonadota</taxon>
        <taxon>Alphaproteobacteria</taxon>
        <taxon>Rhodospirillales</taxon>
        <taxon>Magnetospirillaceae</taxon>
        <taxon>Paramagnetospirillum</taxon>
    </lineage>
</organism>
<dbReference type="SUPFAM" id="SSF103039">
    <property type="entry name" value="CheC-like"/>
    <property type="match status" value="1"/>
</dbReference>
<dbReference type="CDD" id="cd17910">
    <property type="entry name" value="CheC_ClassII"/>
    <property type="match status" value="1"/>
</dbReference>
<dbReference type="STRING" id="1244869.H261_18907"/>
<name>M3A6C6_9PROT</name>
<sequence>MTGIIGALERDAVEEILNIAIGQAAASLSRMVGDRVALSVPFVEFLSPAVAAERLDGTTGGADSVAVRQHFSSSFSGDILLIFPERRSLDLVRSMLGDSVPMDSLTELEQEALLEVGNVILNACLGSLANQLGLVIQSSLPIYLRGRGARILDTKHPDTELVMFLQVDFSLAAKGVQGYLAFVMDIVSARHFAAAVSAYVSRVIGG</sequence>
<dbReference type="Proteomes" id="UP000011744">
    <property type="component" value="Unassembled WGS sequence"/>
</dbReference>
<evidence type="ECO:0000313" key="4">
    <source>
        <dbReference type="EMBL" id="EME68358.1"/>
    </source>
</evidence>
<dbReference type="InterPro" id="IPR050992">
    <property type="entry name" value="CheZ_family_phosphatases"/>
</dbReference>